<keyword evidence="1" id="KW-0472">Membrane</keyword>
<feature type="transmembrane region" description="Helical" evidence="1">
    <location>
        <begin position="109"/>
        <end position="130"/>
    </location>
</feature>
<name>A0A0F9IZT4_9ZZZZ</name>
<reference evidence="2" key="1">
    <citation type="journal article" date="2015" name="Nature">
        <title>Complex archaea that bridge the gap between prokaryotes and eukaryotes.</title>
        <authorList>
            <person name="Spang A."/>
            <person name="Saw J.H."/>
            <person name="Jorgensen S.L."/>
            <person name="Zaremba-Niedzwiedzka K."/>
            <person name="Martijn J."/>
            <person name="Lind A.E."/>
            <person name="van Eijk R."/>
            <person name="Schleper C."/>
            <person name="Guy L."/>
            <person name="Ettema T.J."/>
        </authorList>
    </citation>
    <scope>NUCLEOTIDE SEQUENCE</scope>
</reference>
<accession>A0A0F9IZT4</accession>
<feature type="transmembrane region" description="Helical" evidence="1">
    <location>
        <begin position="150"/>
        <end position="172"/>
    </location>
</feature>
<proteinExistence type="predicted"/>
<organism evidence="2">
    <name type="scientific">marine sediment metagenome</name>
    <dbReference type="NCBI Taxonomy" id="412755"/>
    <lineage>
        <taxon>unclassified sequences</taxon>
        <taxon>metagenomes</taxon>
        <taxon>ecological metagenomes</taxon>
    </lineage>
</organism>
<evidence type="ECO:0000313" key="2">
    <source>
        <dbReference type="EMBL" id="KKM25644.1"/>
    </source>
</evidence>
<feature type="transmembrane region" description="Helical" evidence="1">
    <location>
        <begin position="74"/>
        <end position="97"/>
    </location>
</feature>
<comment type="caution">
    <text evidence="2">The sequence shown here is derived from an EMBL/GenBank/DDBJ whole genome shotgun (WGS) entry which is preliminary data.</text>
</comment>
<feature type="transmembrane region" description="Helical" evidence="1">
    <location>
        <begin position="218"/>
        <end position="238"/>
    </location>
</feature>
<keyword evidence="1" id="KW-1133">Transmembrane helix</keyword>
<gene>
    <name evidence="2" type="ORF">LCGC14_1592890</name>
</gene>
<feature type="transmembrane region" description="Helical" evidence="1">
    <location>
        <begin position="43"/>
        <end position="62"/>
    </location>
</feature>
<feature type="transmembrane region" description="Helical" evidence="1">
    <location>
        <begin position="12"/>
        <end position="31"/>
    </location>
</feature>
<keyword evidence="1" id="KW-0812">Transmembrane</keyword>
<evidence type="ECO:0000256" key="1">
    <source>
        <dbReference type="SAM" id="Phobius"/>
    </source>
</evidence>
<dbReference type="AlphaFoldDB" id="A0A0F9IZT4"/>
<protein>
    <recommendedName>
        <fullName evidence="3">Histidine kinase N-terminal 7TM region domain-containing protein</fullName>
    </recommendedName>
</protein>
<evidence type="ECO:0008006" key="3">
    <source>
        <dbReference type="Google" id="ProtNLM"/>
    </source>
</evidence>
<sequence length="247" mass="28135">MVFFAAMSITRILTIYLAQGLVCFSFIFLAYKILKRDRKRLNIIFAGFYISPAIGILVNFIYGPLTNEPLVLALNFITNFGIYYSPIFLVVIDLILLKSEKVINTKKQLAILILYGMALFSMIFFVFIPGVGVEMALGATGEAPDWSPHWMLPFFLYVVIIESVFAVGPSLYLSFKIYKKFEDEELRKKWKLFIIGFIFLMVFMYGIAISNYLNNSTFRLVMGATAIFLAIIGGYLIYTGVGRQLEK</sequence>
<dbReference type="EMBL" id="LAZR01012673">
    <property type="protein sequence ID" value="KKM25644.1"/>
    <property type="molecule type" value="Genomic_DNA"/>
</dbReference>
<feature type="transmembrane region" description="Helical" evidence="1">
    <location>
        <begin position="192"/>
        <end position="212"/>
    </location>
</feature>